<feature type="domain" description="Reverse transcriptase" evidence="1">
    <location>
        <begin position="50"/>
        <end position="126"/>
    </location>
</feature>
<dbReference type="PANTHER" id="PTHR47027">
    <property type="entry name" value="REVERSE TRANSCRIPTASE DOMAIN-CONTAINING PROTEIN"/>
    <property type="match status" value="1"/>
</dbReference>
<dbReference type="Proteomes" id="UP000230423">
    <property type="component" value="Unassembled WGS sequence"/>
</dbReference>
<sequence>MERKMCAVTLMHEIPASEIRRRTGVRDVIETIYDSKKRWAGHVARLNDNHGEKLQYLMFADDILLIDNDPKELEKSLEIRSNASRSIGLEIHPGKTKWMKNNFTRDYCLRTKGSVIEEVPSYVYLGQAITMDNDLTIEIGRRRKAGWATFNKYRDVLTDKRLDTQIRARVFNTHVLPALVYRSETGSTIIDEERRLAST</sequence>
<dbReference type="AlphaFoldDB" id="A0A2G9UL72"/>
<reference evidence="2 3" key="1">
    <citation type="submission" date="2015-09" db="EMBL/GenBank/DDBJ databases">
        <title>Draft genome of the parasitic nematode Teladorsagia circumcincta isolate WARC Sus (inbred).</title>
        <authorList>
            <person name="Mitreva M."/>
        </authorList>
    </citation>
    <scope>NUCLEOTIDE SEQUENCE [LARGE SCALE GENOMIC DNA]</scope>
    <source>
        <strain evidence="2 3">S</strain>
    </source>
</reference>
<organism evidence="2 3">
    <name type="scientific">Teladorsagia circumcincta</name>
    <name type="common">Brown stomach worm</name>
    <name type="synonym">Ostertagia circumcincta</name>
    <dbReference type="NCBI Taxonomy" id="45464"/>
    <lineage>
        <taxon>Eukaryota</taxon>
        <taxon>Metazoa</taxon>
        <taxon>Ecdysozoa</taxon>
        <taxon>Nematoda</taxon>
        <taxon>Chromadorea</taxon>
        <taxon>Rhabditida</taxon>
        <taxon>Rhabditina</taxon>
        <taxon>Rhabditomorpha</taxon>
        <taxon>Strongyloidea</taxon>
        <taxon>Trichostrongylidae</taxon>
        <taxon>Teladorsagia</taxon>
    </lineage>
</organism>
<evidence type="ECO:0000259" key="1">
    <source>
        <dbReference type="Pfam" id="PF00078"/>
    </source>
</evidence>
<dbReference type="EMBL" id="KZ346090">
    <property type="protein sequence ID" value="PIO71004.1"/>
    <property type="molecule type" value="Genomic_DNA"/>
</dbReference>
<protein>
    <recommendedName>
        <fullName evidence="1">Reverse transcriptase domain-containing protein</fullName>
    </recommendedName>
</protein>
<dbReference type="OrthoDB" id="5807916at2759"/>
<keyword evidence="3" id="KW-1185">Reference proteome</keyword>
<dbReference type="Pfam" id="PF00078">
    <property type="entry name" value="RVT_1"/>
    <property type="match status" value="1"/>
</dbReference>
<accession>A0A2G9UL72</accession>
<evidence type="ECO:0000313" key="3">
    <source>
        <dbReference type="Proteomes" id="UP000230423"/>
    </source>
</evidence>
<evidence type="ECO:0000313" key="2">
    <source>
        <dbReference type="EMBL" id="PIO71004.1"/>
    </source>
</evidence>
<dbReference type="PANTHER" id="PTHR47027:SF20">
    <property type="entry name" value="REVERSE TRANSCRIPTASE-LIKE PROTEIN WITH RNA-DIRECTED DNA POLYMERASE DOMAIN"/>
    <property type="match status" value="1"/>
</dbReference>
<gene>
    <name evidence="2" type="ORF">TELCIR_07106</name>
</gene>
<name>A0A2G9UL72_TELCI</name>
<dbReference type="InterPro" id="IPR000477">
    <property type="entry name" value="RT_dom"/>
</dbReference>
<proteinExistence type="predicted"/>